<protein>
    <submittedName>
        <fullName evidence="2">Uncharacterized protein</fullName>
    </submittedName>
</protein>
<name>A0AC34FEC4_9BILA</name>
<evidence type="ECO:0000313" key="1">
    <source>
        <dbReference type="Proteomes" id="UP000887579"/>
    </source>
</evidence>
<organism evidence="1 2">
    <name type="scientific">Panagrolaimus sp. ES5</name>
    <dbReference type="NCBI Taxonomy" id="591445"/>
    <lineage>
        <taxon>Eukaryota</taxon>
        <taxon>Metazoa</taxon>
        <taxon>Ecdysozoa</taxon>
        <taxon>Nematoda</taxon>
        <taxon>Chromadorea</taxon>
        <taxon>Rhabditida</taxon>
        <taxon>Tylenchina</taxon>
        <taxon>Panagrolaimomorpha</taxon>
        <taxon>Panagrolaimoidea</taxon>
        <taxon>Panagrolaimidae</taxon>
        <taxon>Panagrolaimus</taxon>
    </lineage>
</organism>
<evidence type="ECO:0000313" key="2">
    <source>
        <dbReference type="WBParaSite" id="ES5_v2.g15604.t1"/>
    </source>
</evidence>
<dbReference type="WBParaSite" id="ES5_v2.g15604.t1">
    <property type="protein sequence ID" value="ES5_v2.g15604.t1"/>
    <property type="gene ID" value="ES5_v2.g15604"/>
</dbReference>
<sequence length="409" mass="46240">MANSTEKERKKLFSTIIQSLQEYSEEQINDPEEIKSEIVDLLKTHRPVKLADYEYGLSRNLKKDQQLIVKEKDDETKVLVYAKKGLHWYCSNRRTILNCRSSSLKIRYGIAFAPIVHGGACNAKDYSSVMEIQELLKQGKTKEANRLMHKNSSSKNDSSISLSTSMLNESTSDIENESILEQSIAENTSTSIDSNSTPLSQQQSSVPALEEIEIQSASRSTIKRELDDAEDCMILDEPAAKKTKTEATKNVEAFAFEHPSTTTIKQICEKLKIEYSLEAYKFWANISFEKVPVSSNRIETHEFKSSNIFACLSLFFTGKNDYCCLIQHMFNSAFRAASDTMSRAQIDMILFNPTVTNELIEFIASFLACRVGIYKNGKLKKFGNWKDENIALTLVLSLIDGKFAVVLDL</sequence>
<reference evidence="2" key="1">
    <citation type="submission" date="2022-11" db="UniProtKB">
        <authorList>
            <consortium name="WormBaseParasite"/>
        </authorList>
    </citation>
    <scope>IDENTIFICATION</scope>
</reference>
<dbReference type="Proteomes" id="UP000887579">
    <property type="component" value="Unplaced"/>
</dbReference>
<proteinExistence type="predicted"/>
<accession>A0AC34FEC4</accession>